<keyword evidence="1" id="KW-0143">Chaperone</keyword>
<dbReference type="EMBL" id="KU971148">
    <property type="protein sequence ID" value="ASN63742.1"/>
    <property type="molecule type" value="Genomic_DNA"/>
</dbReference>
<proteinExistence type="predicted"/>
<dbReference type="PRINTS" id="PR00297">
    <property type="entry name" value="CHAPERONIN10"/>
</dbReference>
<evidence type="ECO:0000313" key="2">
    <source>
        <dbReference type="EMBL" id="ASN63742.1"/>
    </source>
</evidence>
<dbReference type="SMART" id="SM00883">
    <property type="entry name" value="Cpn10"/>
    <property type="match status" value="1"/>
</dbReference>
<dbReference type="InterPro" id="IPR011032">
    <property type="entry name" value="GroES-like_sf"/>
</dbReference>
<dbReference type="Gene3D" id="2.30.33.40">
    <property type="entry name" value="GroES chaperonin"/>
    <property type="match status" value="1"/>
</dbReference>
<dbReference type="GO" id="GO:0044183">
    <property type="term" value="F:protein folding chaperone"/>
    <property type="evidence" value="ECO:0007669"/>
    <property type="project" value="InterPro"/>
</dbReference>
<reference evidence="2" key="1">
    <citation type="submission" date="2016-03" db="EMBL/GenBank/DDBJ databases">
        <title>Novel chaperonins are prevalent in the virioplankton and link to viral biology and ecology.</title>
        <authorList>
            <person name="Marine R.L."/>
            <person name="Nasko D.J."/>
            <person name="Polson S.W."/>
            <person name="Wommack K.E."/>
        </authorList>
    </citation>
    <scope>NUCLEOTIDE SEQUENCE</scope>
</reference>
<gene>
    <name evidence="2" type="primary">groES</name>
</gene>
<evidence type="ECO:0000256" key="1">
    <source>
        <dbReference type="ARBA" id="ARBA00023186"/>
    </source>
</evidence>
<dbReference type="InterPro" id="IPR020818">
    <property type="entry name" value="Chaperonin_GroES"/>
</dbReference>
<dbReference type="GO" id="GO:0005524">
    <property type="term" value="F:ATP binding"/>
    <property type="evidence" value="ECO:0007669"/>
    <property type="project" value="InterPro"/>
</dbReference>
<organism evidence="2">
    <name type="scientific">uncultured virus</name>
    <dbReference type="NCBI Taxonomy" id="340016"/>
    <lineage>
        <taxon>Viruses</taxon>
        <taxon>environmental samples</taxon>
    </lineage>
</organism>
<name>A0A221S4E7_9VIRU</name>
<dbReference type="SUPFAM" id="SSF50129">
    <property type="entry name" value="GroES-like"/>
    <property type="match status" value="1"/>
</dbReference>
<accession>A0A221S4E7</accession>
<dbReference type="InterPro" id="IPR037124">
    <property type="entry name" value="Chaperonin_GroES_sf"/>
</dbReference>
<dbReference type="Pfam" id="PF00166">
    <property type="entry name" value="Cpn10"/>
    <property type="match status" value="1"/>
</dbReference>
<protein>
    <submittedName>
        <fullName evidence="2">Co-chaperonin GroES</fullName>
    </submittedName>
</protein>
<dbReference type="CDD" id="cd00320">
    <property type="entry name" value="cpn10"/>
    <property type="match status" value="1"/>
</dbReference>
<sequence length="88" mass="9948">MVKAIKNRIFLKKDEQPEKIGSIYMPKTEGQYAPPYSGTIISVGDEVKDSDFKVGVKVFFHDMAGTEFDFNGEKIFSIRENDITAIIL</sequence>